<proteinExistence type="predicted"/>
<dbReference type="EMBL" id="JAQJAC010000010">
    <property type="protein sequence ID" value="KAJ5568944.1"/>
    <property type="molecule type" value="Genomic_DNA"/>
</dbReference>
<feature type="compositionally biased region" description="Polar residues" evidence="1">
    <location>
        <begin position="69"/>
        <end position="94"/>
    </location>
</feature>
<reference evidence="2 3" key="1">
    <citation type="journal article" date="2023" name="IMA Fungus">
        <title>Comparative genomic study of the Penicillium genus elucidates a diverse pangenome and 15 lateral gene transfer events.</title>
        <authorList>
            <person name="Petersen C."/>
            <person name="Sorensen T."/>
            <person name="Nielsen M.R."/>
            <person name="Sondergaard T.E."/>
            <person name="Sorensen J.L."/>
            <person name="Fitzpatrick D.A."/>
            <person name="Frisvad J.C."/>
            <person name="Nielsen K.L."/>
        </authorList>
    </citation>
    <scope>NUCLEOTIDE SEQUENCE [LARGE SCALE GENOMIC DNA]</scope>
    <source>
        <strain evidence="2 3">IBT 29057</strain>
    </source>
</reference>
<protein>
    <submittedName>
        <fullName evidence="2">Uncharacterized protein</fullName>
    </submittedName>
</protein>
<dbReference type="Proteomes" id="UP001216150">
    <property type="component" value="Unassembled WGS sequence"/>
</dbReference>
<evidence type="ECO:0000256" key="1">
    <source>
        <dbReference type="SAM" id="MobiDB-lite"/>
    </source>
</evidence>
<organism evidence="2 3">
    <name type="scientific">Penicillium hetheringtonii</name>
    <dbReference type="NCBI Taxonomy" id="911720"/>
    <lineage>
        <taxon>Eukaryota</taxon>
        <taxon>Fungi</taxon>
        <taxon>Dikarya</taxon>
        <taxon>Ascomycota</taxon>
        <taxon>Pezizomycotina</taxon>
        <taxon>Eurotiomycetes</taxon>
        <taxon>Eurotiomycetidae</taxon>
        <taxon>Eurotiales</taxon>
        <taxon>Aspergillaceae</taxon>
        <taxon>Penicillium</taxon>
    </lineage>
</organism>
<evidence type="ECO:0000313" key="3">
    <source>
        <dbReference type="Proteomes" id="UP001216150"/>
    </source>
</evidence>
<feature type="compositionally biased region" description="Basic and acidic residues" evidence="1">
    <location>
        <begin position="133"/>
        <end position="153"/>
    </location>
</feature>
<dbReference type="AlphaFoldDB" id="A0AAD6D9W9"/>
<feature type="region of interest" description="Disordered" evidence="1">
    <location>
        <begin position="1"/>
        <end position="42"/>
    </location>
</feature>
<evidence type="ECO:0000313" key="2">
    <source>
        <dbReference type="EMBL" id="KAJ5568944.1"/>
    </source>
</evidence>
<feature type="region of interest" description="Disordered" evidence="1">
    <location>
        <begin position="61"/>
        <end position="206"/>
    </location>
</feature>
<gene>
    <name evidence="2" type="ORF">N7450_011430</name>
</gene>
<feature type="compositionally biased region" description="Basic and acidic residues" evidence="1">
    <location>
        <begin position="17"/>
        <end position="28"/>
    </location>
</feature>
<keyword evidence="3" id="KW-1185">Reference proteome</keyword>
<accession>A0AAD6D9W9</accession>
<feature type="compositionally biased region" description="Basic and acidic residues" evidence="1">
    <location>
        <begin position="163"/>
        <end position="193"/>
    </location>
</feature>
<sequence>MSLGGVSFPDVLLIPKRPSEHSKSDSGRSRSGVWNSRPDIESFHRRRLNDCSTLAIDDCKQAPPVATSEDVNIQSSPRYSSDAMTPNTGSSFTYENREYKADQNDPLNEPPAPLDPGTEKMVYPAYSVAGSSEPEKTMSHPTEDGRLLIDPQRHSSAPIGKVSTDREFFDTQKPETGMTKHSDQDNRAMDRSNDPALTPLKMPIENKDDNISCAGGFCMVKANSPIYTPHSPSIHGVVSPIYTPLSPPKYAQNN</sequence>
<comment type="caution">
    <text evidence="2">The sequence shown here is derived from an EMBL/GenBank/DDBJ whole genome shotgun (WGS) entry which is preliminary data.</text>
</comment>
<name>A0AAD6D9W9_9EURO</name>